<sequence>MIKSINIIFQIAAVFIGTIVGAGLASGQEITQFFTAFGYKSFIGLIICMIMYISYSFMIINLSKKHNLNSYKDLINLVSPGFLGKITDILTSFFMISGAAIILAGSGALLHQYFGMPTLIGILLMSITALIILFRNTKGLVEINSFIVPSLLIIITTIFLLYMFFSGHAVNINHIKTIPYNKNYWFLSSIIYASFNILSFSGVLVPFSQDVKNKKYLIIGTSLGALGLTILSLMINFMLLTNIPYIFNYDIPLLYIANRFGKIVQILLLSIIWFEMFSTEVSNIYSVSKTLEQSFKISYNKAVICIIMLSIPISQIGFKKLINFLYPAFGIISFIFLVQCIIFYRKNI</sequence>
<evidence type="ECO:0000313" key="2">
    <source>
        <dbReference type="EMBL" id="AJA53819.1"/>
    </source>
</evidence>
<feature type="transmembrane region" description="Helical" evidence="1">
    <location>
        <begin position="146"/>
        <end position="165"/>
    </location>
</feature>
<reference evidence="3" key="2">
    <citation type="submission" date="2015-10" db="EMBL/GenBank/DDBJ databases">
        <title>Improved Draft Genome Sequence of Clostridium pasteurianum Strain ATCC 6013 (DSM 525) Using a Hybrid Next-Generation Sequencing Approach.</title>
        <authorList>
            <person name="Pyne M.E."/>
            <person name="Utturkar S.M."/>
            <person name="Brown S.D."/>
            <person name="Moo-Young M."/>
            <person name="Chung D.A."/>
            <person name="Chou P.C."/>
        </authorList>
    </citation>
    <scope>NUCLEOTIDE SEQUENCE</scope>
    <source>
        <strain evidence="3">ATCC 6013</strain>
    </source>
</reference>
<feature type="transmembrane region" description="Helical" evidence="1">
    <location>
        <begin position="37"/>
        <end position="62"/>
    </location>
</feature>
<dbReference type="PANTHER" id="PTHR37814">
    <property type="entry name" value="CONSERVED MEMBRANE PROTEIN"/>
    <property type="match status" value="1"/>
</dbReference>
<proteinExistence type="predicted"/>
<evidence type="ECO:0008006" key="6">
    <source>
        <dbReference type="Google" id="ProtNLM"/>
    </source>
</evidence>
<evidence type="ECO:0000313" key="5">
    <source>
        <dbReference type="Proteomes" id="UP000030905"/>
    </source>
</evidence>
<keyword evidence="1" id="KW-0812">Transmembrane</keyword>
<feature type="transmembrane region" description="Helical" evidence="1">
    <location>
        <begin position="324"/>
        <end position="344"/>
    </location>
</feature>
<dbReference type="RefSeq" id="WP_003447655.1">
    <property type="nucleotide sequence ID" value="NZ_ANZB01000016.1"/>
</dbReference>
<evidence type="ECO:0000313" key="3">
    <source>
        <dbReference type="EMBL" id="KRU14156.1"/>
    </source>
</evidence>
<feature type="transmembrane region" description="Helical" evidence="1">
    <location>
        <begin position="217"/>
        <end position="240"/>
    </location>
</feature>
<dbReference type="EMBL" id="CP009268">
    <property type="protein sequence ID" value="AJA53819.1"/>
    <property type="molecule type" value="Genomic_DNA"/>
</dbReference>
<name>A0A0H3J7D6_CLOPA</name>
<organism evidence="2 5">
    <name type="scientific">Clostridium pasteurianum DSM 525 = ATCC 6013</name>
    <dbReference type="NCBI Taxonomy" id="1262449"/>
    <lineage>
        <taxon>Bacteria</taxon>
        <taxon>Bacillati</taxon>
        <taxon>Bacillota</taxon>
        <taxon>Clostridia</taxon>
        <taxon>Eubacteriales</taxon>
        <taxon>Clostridiaceae</taxon>
        <taxon>Clostridium</taxon>
    </lineage>
</organism>
<evidence type="ECO:0000313" key="4">
    <source>
        <dbReference type="Proteomes" id="UP000028042"/>
    </source>
</evidence>
<dbReference type="KEGG" id="cpat:CLPA_c37930"/>
<dbReference type="PATRIC" id="fig|1262449.3.peg.3611"/>
<dbReference type="EMBL" id="JPGY02000001">
    <property type="protein sequence ID" value="KRU14156.1"/>
    <property type="molecule type" value="Genomic_DNA"/>
</dbReference>
<gene>
    <name evidence="2" type="ORF">CLPA_c37930</name>
    <name evidence="3" type="ORF">CP6013_03412</name>
</gene>
<feature type="transmembrane region" description="Helical" evidence="1">
    <location>
        <begin position="116"/>
        <end position="134"/>
    </location>
</feature>
<feature type="transmembrane region" description="Helical" evidence="1">
    <location>
        <begin position="299"/>
        <end position="318"/>
    </location>
</feature>
<reference evidence="2 5" key="1">
    <citation type="journal article" date="2015" name="Genome Announc.">
        <title>Complete Genome Sequence of the Nitrogen-Fixing and Solvent-Producing Clostridium pasteurianum DSM 525.</title>
        <authorList>
            <person name="Poehlein A."/>
            <person name="Grosse-Honebrink A."/>
            <person name="Zhang Y."/>
            <person name="Minton N.P."/>
            <person name="Daniel R."/>
        </authorList>
    </citation>
    <scope>NUCLEOTIDE SEQUENCE [LARGE SCALE GENOMIC DNA]</scope>
    <source>
        <strain evidence="2">DSM 525</strain>
        <strain evidence="5">DSM 525 / ATCC 6013</strain>
    </source>
</reference>
<dbReference type="PANTHER" id="PTHR37814:SF1">
    <property type="entry name" value="MEMBRANE PROTEIN"/>
    <property type="match status" value="1"/>
</dbReference>
<evidence type="ECO:0000256" key="1">
    <source>
        <dbReference type="SAM" id="Phobius"/>
    </source>
</evidence>
<feature type="transmembrane region" description="Helical" evidence="1">
    <location>
        <begin position="260"/>
        <end position="278"/>
    </location>
</feature>
<keyword evidence="5" id="KW-1185">Reference proteome</keyword>
<accession>A0A0H3J7D6</accession>
<reference evidence="3 4" key="3">
    <citation type="journal article" name="Genome Announc.">
        <title>Improved Draft Genome Sequence of Clostridium pasteurianum Strain ATCC 6013 (DSM 525) Using a Hybrid Next-Generation Sequencing Approach.</title>
        <authorList>
            <person name="Pyne M.E."/>
            <person name="Utturkar S."/>
            <person name="Brown S.D."/>
            <person name="Moo-Young M."/>
            <person name="Chung D.A."/>
            <person name="Chou C.P."/>
        </authorList>
    </citation>
    <scope>NUCLEOTIDE SEQUENCE [LARGE SCALE GENOMIC DNA]</scope>
    <source>
        <strain evidence="3 4">ATCC 6013</strain>
    </source>
</reference>
<dbReference type="GeneID" id="93075879"/>
<dbReference type="eggNOG" id="COG3949">
    <property type="taxonomic scope" value="Bacteria"/>
</dbReference>
<feature type="transmembrane region" description="Helical" evidence="1">
    <location>
        <begin position="185"/>
        <end position="205"/>
    </location>
</feature>
<keyword evidence="1" id="KW-0472">Membrane</keyword>
<dbReference type="KEGG" id="cpae:CPAST_c37930"/>
<keyword evidence="1" id="KW-1133">Transmembrane helix</keyword>
<dbReference type="Proteomes" id="UP000030905">
    <property type="component" value="Chromosome"/>
</dbReference>
<dbReference type="Proteomes" id="UP000028042">
    <property type="component" value="Unassembled WGS sequence"/>
</dbReference>
<protein>
    <recommendedName>
        <fullName evidence="6">Transporter</fullName>
    </recommendedName>
</protein>
<dbReference type="InterPro" id="IPR038728">
    <property type="entry name" value="YkvI-like"/>
</dbReference>
<dbReference type="AlphaFoldDB" id="A0A0H3J7D6"/>